<gene>
    <name evidence="1" type="ORF">NXF25_019167</name>
</gene>
<dbReference type="EMBL" id="JAOTOJ010000009">
    <property type="protein sequence ID" value="KAK9395806.1"/>
    <property type="molecule type" value="Genomic_DNA"/>
</dbReference>
<accession>A0AAW1B145</accession>
<protein>
    <submittedName>
        <fullName evidence="1">Uncharacterized protein</fullName>
    </submittedName>
</protein>
<evidence type="ECO:0000313" key="2">
    <source>
        <dbReference type="Proteomes" id="UP001474421"/>
    </source>
</evidence>
<sequence length="34" mass="3606">MEAGEERVLCGDWSESTPGARAAELACIQPMLPS</sequence>
<name>A0AAW1B145_CROAD</name>
<reference evidence="1 2" key="1">
    <citation type="journal article" date="2024" name="Proc. Natl. Acad. Sci. U.S.A.">
        <title>The genetic regulatory architecture and epigenomic basis for age-related changes in rattlesnake venom.</title>
        <authorList>
            <person name="Hogan M.P."/>
            <person name="Holding M.L."/>
            <person name="Nystrom G.S."/>
            <person name="Colston T.J."/>
            <person name="Bartlett D.A."/>
            <person name="Mason A.J."/>
            <person name="Ellsworth S.A."/>
            <person name="Rautsaw R.M."/>
            <person name="Lawrence K.C."/>
            <person name="Strickland J.L."/>
            <person name="He B."/>
            <person name="Fraser P."/>
            <person name="Margres M.J."/>
            <person name="Gilbert D.M."/>
            <person name="Gibbs H.L."/>
            <person name="Parkinson C.L."/>
            <person name="Rokyta D.R."/>
        </authorList>
    </citation>
    <scope>NUCLEOTIDE SEQUENCE [LARGE SCALE GENOMIC DNA]</scope>
    <source>
        <strain evidence="1">DRR0105</strain>
    </source>
</reference>
<evidence type="ECO:0000313" key="1">
    <source>
        <dbReference type="EMBL" id="KAK9395806.1"/>
    </source>
</evidence>
<proteinExistence type="predicted"/>
<keyword evidence="2" id="KW-1185">Reference proteome</keyword>
<organism evidence="1 2">
    <name type="scientific">Crotalus adamanteus</name>
    <name type="common">Eastern diamondback rattlesnake</name>
    <dbReference type="NCBI Taxonomy" id="8729"/>
    <lineage>
        <taxon>Eukaryota</taxon>
        <taxon>Metazoa</taxon>
        <taxon>Chordata</taxon>
        <taxon>Craniata</taxon>
        <taxon>Vertebrata</taxon>
        <taxon>Euteleostomi</taxon>
        <taxon>Lepidosauria</taxon>
        <taxon>Squamata</taxon>
        <taxon>Bifurcata</taxon>
        <taxon>Unidentata</taxon>
        <taxon>Episquamata</taxon>
        <taxon>Toxicofera</taxon>
        <taxon>Serpentes</taxon>
        <taxon>Colubroidea</taxon>
        <taxon>Viperidae</taxon>
        <taxon>Crotalinae</taxon>
        <taxon>Crotalus</taxon>
    </lineage>
</organism>
<dbReference type="Proteomes" id="UP001474421">
    <property type="component" value="Unassembled WGS sequence"/>
</dbReference>
<comment type="caution">
    <text evidence="1">The sequence shown here is derived from an EMBL/GenBank/DDBJ whole genome shotgun (WGS) entry which is preliminary data.</text>
</comment>
<dbReference type="AlphaFoldDB" id="A0AAW1B145"/>